<dbReference type="PhylomeDB" id="B3S077"/>
<dbReference type="GO" id="GO:0008194">
    <property type="term" value="F:UDP-glycosyltransferase activity"/>
    <property type="evidence" value="ECO:0000318"/>
    <property type="project" value="GO_Central"/>
</dbReference>
<keyword evidence="6" id="KW-1185">Reference proteome</keyword>
<keyword evidence="4" id="KW-1133">Transmembrane helix</keyword>
<feature type="non-terminal residue" evidence="5">
    <location>
        <position position="1"/>
    </location>
</feature>
<dbReference type="HOGENOM" id="CLU_012949_2_0_1"/>
<evidence type="ECO:0000256" key="3">
    <source>
        <dbReference type="ARBA" id="ARBA00022679"/>
    </source>
</evidence>
<protein>
    <recommendedName>
        <fullName evidence="7">Glucuronosyltransferase</fullName>
    </recommendedName>
</protein>
<dbReference type="InParanoid" id="B3S077"/>
<dbReference type="STRING" id="10228.B3S077"/>
<dbReference type="Proteomes" id="UP000009022">
    <property type="component" value="Unassembled WGS sequence"/>
</dbReference>
<dbReference type="KEGG" id="tad:TRIADDRAFT_2560"/>
<dbReference type="Gene3D" id="3.40.50.2000">
    <property type="entry name" value="Glycogen Phosphorylase B"/>
    <property type="match status" value="1"/>
</dbReference>
<accession>B3S077</accession>
<dbReference type="Pfam" id="PF00201">
    <property type="entry name" value="UDPGT"/>
    <property type="match status" value="1"/>
</dbReference>
<dbReference type="CTD" id="6754699"/>
<evidence type="ECO:0000256" key="1">
    <source>
        <dbReference type="ARBA" id="ARBA00009995"/>
    </source>
</evidence>
<name>B3S077_TRIAD</name>
<keyword evidence="3" id="KW-0808">Transferase</keyword>
<keyword evidence="4" id="KW-0812">Transmembrane</keyword>
<dbReference type="OrthoDB" id="5835829at2759"/>
<keyword evidence="4" id="KW-0472">Membrane</keyword>
<reference evidence="5 6" key="1">
    <citation type="journal article" date="2008" name="Nature">
        <title>The Trichoplax genome and the nature of placozoans.</title>
        <authorList>
            <person name="Srivastava M."/>
            <person name="Begovic E."/>
            <person name="Chapman J."/>
            <person name="Putnam N.H."/>
            <person name="Hellsten U."/>
            <person name="Kawashima T."/>
            <person name="Kuo A."/>
            <person name="Mitros T."/>
            <person name="Salamov A."/>
            <person name="Carpenter M.L."/>
            <person name="Signorovitch A.Y."/>
            <person name="Moreno M.A."/>
            <person name="Kamm K."/>
            <person name="Grimwood J."/>
            <person name="Schmutz J."/>
            <person name="Shapiro H."/>
            <person name="Grigoriev I.V."/>
            <person name="Buss L.W."/>
            <person name="Schierwater B."/>
            <person name="Dellaporta S.L."/>
            <person name="Rokhsar D.S."/>
        </authorList>
    </citation>
    <scope>NUCLEOTIDE SEQUENCE [LARGE SCALE GENOMIC DNA]</scope>
    <source>
        <strain evidence="5 6">Grell-BS-1999</strain>
    </source>
</reference>
<dbReference type="PANTHER" id="PTHR48043:SF145">
    <property type="entry name" value="FI06409P-RELATED"/>
    <property type="match status" value="1"/>
</dbReference>
<gene>
    <name evidence="5" type="ORF">TRIADDRAFT_2560</name>
</gene>
<evidence type="ECO:0000256" key="4">
    <source>
        <dbReference type="SAM" id="Phobius"/>
    </source>
</evidence>
<dbReference type="GeneID" id="6754699"/>
<keyword evidence="2" id="KW-0328">Glycosyltransferase</keyword>
<dbReference type="SUPFAM" id="SSF53756">
    <property type="entry name" value="UDP-Glycosyltransferase/glycogen phosphorylase"/>
    <property type="match status" value="1"/>
</dbReference>
<evidence type="ECO:0000256" key="2">
    <source>
        <dbReference type="ARBA" id="ARBA00022676"/>
    </source>
</evidence>
<dbReference type="eggNOG" id="KOG1192">
    <property type="taxonomic scope" value="Eukaryota"/>
</dbReference>
<dbReference type="PANTHER" id="PTHR48043">
    <property type="entry name" value="EG:EG0003.4 PROTEIN-RELATED"/>
    <property type="match status" value="1"/>
</dbReference>
<evidence type="ECO:0000313" key="5">
    <source>
        <dbReference type="EMBL" id="EDV23960.1"/>
    </source>
</evidence>
<sequence>YELIISDARAFSNDKKLLDELKNENFDAIVCDVSCYMCQVVAEYIDIKIQVDVSLFGFGDPLLARAFNIPSPLAYVRQVGLTSPYKMGLYHRTFNVILRLIVPFFIDQFMFNPMYAAINTTNLGLDSLPNYSIKRSTFLLVNSDFALENSRPITPTTKVVGPILPRPPAALPPNLQQFINSNNKGTIVVSFGSVFSALKFLTDIQIFFHSFDRLPYNVIWKYPDENRVNMDNSIKTVQWLPQNDLLGHPNVIAFVTHCGLNSVLEAAYHGVPMVAIPVAGDGYDHAQKILAKNIGVVLDVKTITSDEVFNAIMQVTTDKSIIASVKRVAKCIKNRPNNRTPVEEAVDWIEYALGNEGGHYLRTMEYTIPWYKLYLIDIFTIFFIALFIILKIFQF</sequence>
<evidence type="ECO:0000313" key="6">
    <source>
        <dbReference type="Proteomes" id="UP000009022"/>
    </source>
</evidence>
<feature type="non-terminal residue" evidence="5">
    <location>
        <position position="395"/>
    </location>
</feature>
<organism evidence="5 6">
    <name type="scientific">Trichoplax adhaerens</name>
    <name type="common">Trichoplax reptans</name>
    <dbReference type="NCBI Taxonomy" id="10228"/>
    <lineage>
        <taxon>Eukaryota</taxon>
        <taxon>Metazoa</taxon>
        <taxon>Placozoa</taxon>
        <taxon>Uniplacotomia</taxon>
        <taxon>Trichoplacea</taxon>
        <taxon>Trichoplacidae</taxon>
        <taxon>Trichoplax</taxon>
    </lineage>
</organism>
<proteinExistence type="inferred from homology"/>
<dbReference type="InterPro" id="IPR050271">
    <property type="entry name" value="UDP-glycosyltransferase"/>
</dbReference>
<dbReference type="CDD" id="cd03784">
    <property type="entry name" value="GT1_Gtf-like"/>
    <property type="match status" value="1"/>
</dbReference>
<dbReference type="AlphaFoldDB" id="B3S077"/>
<feature type="transmembrane region" description="Helical" evidence="4">
    <location>
        <begin position="373"/>
        <end position="393"/>
    </location>
</feature>
<dbReference type="EMBL" id="DS985246">
    <property type="protein sequence ID" value="EDV23960.1"/>
    <property type="molecule type" value="Genomic_DNA"/>
</dbReference>
<dbReference type="RefSeq" id="XP_002113486.1">
    <property type="nucleotide sequence ID" value="XM_002113450.1"/>
</dbReference>
<dbReference type="FunFam" id="3.40.50.2000:FF:000021">
    <property type="entry name" value="UDP-glucuronosyltransferase"/>
    <property type="match status" value="1"/>
</dbReference>
<dbReference type="InterPro" id="IPR002213">
    <property type="entry name" value="UDP_glucos_trans"/>
</dbReference>
<comment type="similarity">
    <text evidence="1">Belongs to the UDP-glycosyltransferase family.</text>
</comment>
<dbReference type="OMA" id="CRTICCK"/>
<evidence type="ECO:0008006" key="7">
    <source>
        <dbReference type="Google" id="ProtNLM"/>
    </source>
</evidence>